<dbReference type="PROSITE" id="PS51186">
    <property type="entry name" value="GNAT"/>
    <property type="match status" value="1"/>
</dbReference>
<sequence length="172" mass="18916">MVGLVKPVPLTEIRPARDDELPAVAALRWRWVADQGGPLHCAQADFVREFAAWARAHAETHRCLVAVRDEHVLGMAFLALTPRVPTPHDFSRVCGDVQCVYVVPEARDSGVGGLLIEATLRLAAEFGMERVTVHSSDRAIPAYLRHGFSVSKNLLQSELRIAVDVPANRAYS</sequence>
<dbReference type="CDD" id="cd04301">
    <property type="entry name" value="NAT_SF"/>
    <property type="match status" value="1"/>
</dbReference>
<organism evidence="4 5">
    <name type="scientific">Amycolatopsis dendrobii</name>
    <dbReference type="NCBI Taxonomy" id="2760662"/>
    <lineage>
        <taxon>Bacteria</taxon>
        <taxon>Bacillati</taxon>
        <taxon>Actinomycetota</taxon>
        <taxon>Actinomycetes</taxon>
        <taxon>Pseudonocardiales</taxon>
        <taxon>Pseudonocardiaceae</taxon>
        <taxon>Amycolatopsis</taxon>
    </lineage>
</organism>
<comment type="caution">
    <text evidence="4">The sequence shown here is derived from an EMBL/GenBank/DDBJ whole genome shotgun (WGS) entry which is preliminary data.</text>
</comment>
<keyword evidence="2" id="KW-0012">Acyltransferase</keyword>
<evidence type="ECO:0000256" key="2">
    <source>
        <dbReference type="ARBA" id="ARBA00023315"/>
    </source>
</evidence>
<dbReference type="RefSeq" id="WP_182892804.1">
    <property type="nucleotide sequence ID" value="NZ_JACGZW010000007.1"/>
</dbReference>
<dbReference type="EMBL" id="JACGZW010000007">
    <property type="protein sequence ID" value="MBB1155810.1"/>
    <property type="molecule type" value="Genomic_DNA"/>
</dbReference>
<dbReference type="InterPro" id="IPR000182">
    <property type="entry name" value="GNAT_dom"/>
</dbReference>
<dbReference type="Proteomes" id="UP000526734">
    <property type="component" value="Unassembled WGS sequence"/>
</dbReference>
<keyword evidence="1 4" id="KW-0808">Transferase</keyword>
<gene>
    <name evidence="4" type="ORF">H4281_21900</name>
</gene>
<name>A0A7W3VZ59_9PSEU</name>
<evidence type="ECO:0000313" key="4">
    <source>
        <dbReference type="EMBL" id="MBB1155810.1"/>
    </source>
</evidence>
<dbReference type="AlphaFoldDB" id="A0A7W3VZ59"/>
<dbReference type="PANTHER" id="PTHR43877">
    <property type="entry name" value="AMINOALKYLPHOSPHONATE N-ACETYLTRANSFERASE-RELATED-RELATED"/>
    <property type="match status" value="1"/>
</dbReference>
<evidence type="ECO:0000313" key="5">
    <source>
        <dbReference type="Proteomes" id="UP000526734"/>
    </source>
</evidence>
<dbReference type="Gene3D" id="3.40.630.30">
    <property type="match status" value="1"/>
</dbReference>
<accession>A0A7W3VZ59</accession>
<proteinExistence type="predicted"/>
<dbReference type="InterPro" id="IPR050832">
    <property type="entry name" value="Bact_Acetyltransf"/>
</dbReference>
<evidence type="ECO:0000259" key="3">
    <source>
        <dbReference type="PROSITE" id="PS51186"/>
    </source>
</evidence>
<dbReference type="SUPFAM" id="SSF55729">
    <property type="entry name" value="Acyl-CoA N-acyltransferases (Nat)"/>
    <property type="match status" value="1"/>
</dbReference>
<dbReference type="GO" id="GO:0016747">
    <property type="term" value="F:acyltransferase activity, transferring groups other than amino-acyl groups"/>
    <property type="evidence" value="ECO:0007669"/>
    <property type="project" value="InterPro"/>
</dbReference>
<feature type="domain" description="N-acetyltransferase" evidence="3">
    <location>
        <begin position="11"/>
        <end position="166"/>
    </location>
</feature>
<dbReference type="InterPro" id="IPR016181">
    <property type="entry name" value="Acyl_CoA_acyltransferase"/>
</dbReference>
<protein>
    <submittedName>
        <fullName evidence="4">GNAT family N-acetyltransferase</fullName>
    </submittedName>
</protein>
<dbReference type="Pfam" id="PF00583">
    <property type="entry name" value="Acetyltransf_1"/>
    <property type="match status" value="1"/>
</dbReference>
<keyword evidence="5" id="KW-1185">Reference proteome</keyword>
<evidence type="ECO:0000256" key="1">
    <source>
        <dbReference type="ARBA" id="ARBA00022679"/>
    </source>
</evidence>
<reference evidence="4 5" key="1">
    <citation type="submission" date="2020-08" db="EMBL/GenBank/DDBJ databases">
        <title>Amycolatopsis sp. nov. DR6-1 isolated from Dendrobium heterocarpum.</title>
        <authorList>
            <person name="Tedsree N."/>
            <person name="Kuncharoen N."/>
            <person name="Likhitwitayawuid K."/>
            <person name="Tanasupawat S."/>
        </authorList>
    </citation>
    <scope>NUCLEOTIDE SEQUENCE [LARGE SCALE GENOMIC DNA]</scope>
    <source>
        <strain evidence="4 5">DR6-1</strain>
    </source>
</reference>